<dbReference type="EMBL" id="JAGJCB010000018">
    <property type="protein sequence ID" value="MBP0905197.1"/>
    <property type="molecule type" value="Genomic_DNA"/>
</dbReference>
<protein>
    <submittedName>
        <fullName evidence="1">DUF2279 domain-containing protein</fullName>
    </submittedName>
</protein>
<proteinExistence type="predicted"/>
<evidence type="ECO:0000313" key="1">
    <source>
        <dbReference type="EMBL" id="MBP0905197.1"/>
    </source>
</evidence>
<comment type="caution">
    <text evidence="1">The sequence shown here is derived from an EMBL/GenBank/DDBJ whole genome shotgun (WGS) entry which is preliminary data.</text>
</comment>
<dbReference type="Proteomes" id="UP000670776">
    <property type="component" value="Unassembled WGS sequence"/>
</dbReference>
<gene>
    <name evidence="1" type="ORF">J8H85_15295</name>
</gene>
<reference evidence="1 2" key="1">
    <citation type="submission" date="2021-04" db="EMBL/GenBank/DDBJ databases">
        <title>Mariniflexile gromovii gen. nov., sp. nov., a gliding bacterium isolated from the sea urchin Strongylocentrotus intermedius.</title>
        <authorList>
            <person name="Ko S."/>
            <person name="Le V."/>
            <person name="Ahn C.-Y."/>
            <person name="Oh H.-M."/>
        </authorList>
    </citation>
    <scope>NUCLEOTIDE SEQUENCE [LARGE SCALE GENOMIC DNA]</scope>
    <source>
        <strain evidence="1 2">KCTC 12570</strain>
    </source>
</reference>
<dbReference type="InterPro" id="IPR018736">
    <property type="entry name" value="DUF2279_periplasmic_lipo"/>
</dbReference>
<sequence length="289" mass="33026">MPLFSFSQSNLDAFLTPSDTLNKPRRNAVVIAEASLAGISLIGLHQLWYADYEQSKFHTINDNNEWLQMDKMGHVFTSYQMGKHGAQLLNWSGVSKKDQLIYGATLGIGFLTTVEIFDGYSQEWGFSWGDILANASGTGLYVGQELLWNEQRIALKFSFHQTKYALERPDKLGEDFLEQILKDYNGQTYWLSGNLHSFFKEKNIPKWLNVAVGYGADGMLTGVKDVDNQLLTNLDRQRQFYLSLDVNLSNIETNSKLLRSVLDIFNMIKVPLPTLEFNKKGCVFHLFYY</sequence>
<dbReference type="Pfam" id="PF10043">
    <property type="entry name" value="DUF2279"/>
    <property type="match status" value="1"/>
</dbReference>
<name>A0ABS4BX82_9FLAO</name>
<keyword evidence="2" id="KW-1185">Reference proteome</keyword>
<accession>A0ABS4BX82</accession>
<evidence type="ECO:0000313" key="2">
    <source>
        <dbReference type="Proteomes" id="UP000670776"/>
    </source>
</evidence>
<organism evidence="1 2">
    <name type="scientific">Mariniflexile gromovii</name>
    <dbReference type="NCBI Taxonomy" id="362523"/>
    <lineage>
        <taxon>Bacteria</taxon>
        <taxon>Pseudomonadati</taxon>
        <taxon>Bacteroidota</taxon>
        <taxon>Flavobacteriia</taxon>
        <taxon>Flavobacteriales</taxon>
        <taxon>Flavobacteriaceae</taxon>
        <taxon>Mariniflexile</taxon>
    </lineage>
</organism>